<dbReference type="Proteomes" id="UP000008820">
    <property type="component" value="Chromosome 1"/>
</dbReference>
<reference evidence="1" key="2">
    <citation type="submission" date="2020-05" db="UniProtKB">
        <authorList>
            <consortium name="EnsemblMetazoa"/>
        </authorList>
    </citation>
    <scope>IDENTIFICATION</scope>
    <source>
        <strain evidence="1">LVP_AGWG</strain>
    </source>
</reference>
<dbReference type="AlphaFoldDB" id="A0A6I8U0L4"/>
<keyword evidence="3" id="KW-1185">Reference proteome</keyword>
<dbReference type="InParanoid" id="A0A6I8U0L4"/>
<evidence type="ECO:0000313" key="2">
    <source>
        <dbReference type="EnsemblMetazoa" id="AAEL023504-PA"/>
    </source>
</evidence>
<evidence type="ECO:0000313" key="3">
    <source>
        <dbReference type="Proteomes" id="UP000008820"/>
    </source>
</evidence>
<reference evidence="1 3" key="1">
    <citation type="submission" date="2017-06" db="EMBL/GenBank/DDBJ databases">
        <title>Aedes aegypti genome working group (AGWG) sequencing and assembly.</title>
        <authorList>
            <consortium name="Aedes aegypti Genome Working Group (AGWG)"/>
            <person name="Matthews B.J."/>
        </authorList>
    </citation>
    <scope>NUCLEOTIDE SEQUENCE [LARGE SCALE GENOMIC DNA]</scope>
    <source>
        <strain evidence="1 3">LVP_AGWG</strain>
    </source>
</reference>
<gene>
    <name evidence="1" type="primary">110678506</name>
    <name evidence="2" type="synonym">110678525</name>
</gene>
<proteinExistence type="predicted"/>
<evidence type="ECO:0000313" key="1">
    <source>
        <dbReference type="EnsemblMetazoa" id="AAEL020198-PA"/>
    </source>
</evidence>
<dbReference type="EnsemblMetazoa" id="AAEL023504-RA">
    <property type="protein sequence ID" value="AAEL023504-PA"/>
    <property type="gene ID" value="AAEL023504"/>
</dbReference>
<dbReference type="EnsemblMetazoa" id="AAEL020198-RA">
    <property type="protein sequence ID" value="AAEL020198-PA"/>
    <property type="gene ID" value="AAEL020198"/>
</dbReference>
<sequence>MLFGENCGLRLLECAEKMSQDNISVDTILKPSTIVDKPAASNDTSAGNWIPTLRLGIYSHLHDESCDDTGSLKEMKFGCNVTESNDDTSTEDIREDLPMDIILEDEEVQDILDTEDRNMSTDNLNYCANDEYEMHLNEDWLENILTDATSTDRDALILKYETELDQKNRQIEDSVKTIEDQKNF</sequence>
<accession>A0A6I8U0L4</accession>
<organism evidence="1 3">
    <name type="scientific">Aedes aegypti</name>
    <name type="common">Yellowfever mosquito</name>
    <name type="synonym">Culex aegypti</name>
    <dbReference type="NCBI Taxonomy" id="7159"/>
    <lineage>
        <taxon>Eukaryota</taxon>
        <taxon>Metazoa</taxon>
        <taxon>Ecdysozoa</taxon>
        <taxon>Arthropoda</taxon>
        <taxon>Hexapoda</taxon>
        <taxon>Insecta</taxon>
        <taxon>Pterygota</taxon>
        <taxon>Neoptera</taxon>
        <taxon>Endopterygota</taxon>
        <taxon>Diptera</taxon>
        <taxon>Nematocera</taxon>
        <taxon>Culicoidea</taxon>
        <taxon>Culicidae</taxon>
        <taxon>Culicinae</taxon>
        <taxon>Aedini</taxon>
        <taxon>Aedes</taxon>
        <taxon>Stegomyia</taxon>
    </lineage>
</organism>
<name>A0A6I8U0L4_AEDAE</name>
<protein>
    <submittedName>
        <fullName evidence="1">Uncharacterized protein</fullName>
    </submittedName>
</protein>